<evidence type="ECO:0000259" key="7">
    <source>
        <dbReference type="SMART" id="SM00563"/>
    </source>
</evidence>
<evidence type="ECO:0000256" key="1">
    <source>
        <dbReference type="ARBA" id="ARBA00005189"/>
    </source>
</evidence>
<evidence type="ECO:0000256" key="5">
    <source>
        <dbReference type="ARBA" id="ARBA00023315"/>
    </source>
</evidence>
<organism evidence="8 9">
    <name type="scientific">Urechidicola vernalis</name>
    <dbReference type="NCBI Taxonomy" id="3075600"/>
    <lineage>
        <taxon>Bacteria</taxon>
        <taxon>Pseudomonadati</taxon>
        <taxon>Bacteroidota</taxon>
        <taxon>Flavobacteriia</taxon>
        <taxon>Flavobacteriales</taxon>
        <taxon>Flavobacteriaceae</taxon>
        <taxon>Urechidicola</taxon>
    </lineage>
</organism>
<evidence type="ECO:0000256" key="4">
    <source>
        <dbReference type="ARBA" id="ARBA00023098"/>
    </source>
</evidence>
<keyword evidence="3" id="KW-0808">Transferase</keyword>
<dbReference type="EMBL" id="JAVRHV010000007">
    <property type="protein sequence ID" value="MDT0554018.1"/>
    <property type="molecule type" value="Genomic_DNA"/>
</dbReference>
<keyword evidence="2" id="KW-0444">Lipid biosynthesis</keyword>
<protein>
    <submittedName>
        <fullName evidence="8">Lysophospholipid acyltransferase family protein</fullName>
    </submittedName>
</protein>
<evidence type="ECO:0000313" key="9">
    <source>
        <dbReference type="Proteomes" id="UP001252186"/>
    </source>
</evidence>
<dbReference type="RefSeq" id="WP_311594103.1">
    <property type="nucleotide sequence ID" value="NZ_JAVRHV010000007.1"/>
</dbReference>
<keyword evidence="9" id="KW-1185">Reference proteome</keyword>
<dbReference type="SUPFAM" id="SSF69593">
    <property type="entry name" value="Glycerol-3-phosphate (1)-acyltransferase"/>
    <property type="match status" value="1"/>
</dbReference>
<keyword evidence="5 8" id="KW-0012">Acyltransferase</keyword>
<keyword evidence="4" id="KW-0443">Lipid metabolism</keyword>
<dbReference type="CDD" id="cd07989">
    <property type="entry name" value="LPLAT_AGPAT-like"/>
    <property type="match status" value="1"/>
</dbReference>
<dbReference type="GO" id="GO:0016746">
    <property type="term" value="F:acyltransferase activity"/>
    <property type="evidence" value="ECO:0007669"/>
    <property type="project" value="UniProtKB-KW"/>
</dbReference>
<dbReference type="PANTHER" id="PTHR10434">
    <property type="entry name" value="1-ACYL-SN-GLYCEROL-3-PHOSPHATE ACYLTRANSFERASE"/>
    <property type="match status" value="1"/>
</dbReference>
<keyword evidence="6" id="KW-0472">Membrane</keyword>
<sequence length="249" mass="28479">MTFLKKLIAYPLSAIYYLFFGLILVLFHPIQWLSLNIGGYTAHRHVVNFMNLCLVRTLHILGTRISFRNSHHLPTDKPLIIVSNHQSLNDIPTLSWYMRRHHPKFVAKQELEKGIPSVSFNLRHGGSALIDRKNPKQALTVLKKLGQLIEKKTFSAVIFPEGTRSRDGKPKRFSENGLKMLTKFAPNSVVVPVTINNSWEFLKFGGFPMELGVHLTFDVHEPIETKSLKFPELFEKVEETVKNAVILPD</sequence>
<comment type="caution">
    <text evidence="8">The sequence shown here is derived from an EMBL/GenBank/DDBJ whole genome shotgun (WGS) entry which is preliminary data.</text>
</comment>
<evidence type="ECO:0000256" key="3">
    <source>
        <dbReference type="ARBA" id="ARBA00022679"/>
    </source>
</evidence>
<feature type="domain" description="Phospholipid/glycerol acyltransferase" evidence="7">
    <location>
        <begin position="79"/>
        <end position="198"/>
    </location>
</feature>
<evidence type="ECO:0000256" key="2">
    <source>
        <dbReference type="ARBA" id="ARBA00022516"/>
    </source>
</evidence>
<comment type="pathway">
    <text evidence="1">Lipid metabolism.</text>
</comment>
<dbReference type="PANTHER" id="PTHR10434:SF64">
    <property type="entry name" value="1-ACYL-SN-GLYCEROL-3-PHOSPHATE ACYLTRANSFERASE-RELATED"/>
    <property type="match status" value="1"/>
</dbReference>
<dbReference type="Pfam" id="PF01553">
    <property type="entry name" value="Acyltransferase"/>
    <property type="match status" value="1"/>
</dbReference>
<gene>
    <name evidence="8" type="ORF">RM519_12220</name>
</gene>
<reference evidence="8 9" key="1">
    <citation type="submission" date="2023-09" db="EMBL/GenBank/DDBJ databases">
        <authorList>
            <person name="Rey-Velasco X."/>
        </authorList>
    </citation>
    <scope>NUCLEOTIDE SEQUENCE [LARGE SCALE GENOMIC DNA]</scope>
    <source>
        <strain evidence="8 9">P050</strain>
    </source>
</reference>
<dbReference type="SMART" id="SM00563">
    <property type="entry name" value="PlsC"/>
    <property type="match status" value="1"/>
</dbReference>
<keyword evidence="6" id="KW-1133">Transmembrane helix</keyword>
<evidence type="ECO:0000256" key="6">
    <source>
        <dbReference type="SAM" id="Phobius"/>
    </source>
</evidence>
<keyword evidence="6" id="KW-0812">Transmembrane</keyword>
<dbReference type="Proteomes" id="UP001252186">
    <property type="component" value="Unassembled WGS sequence"/>
</dbReference>
<evidence type="ECO:0000313" key="8">
    <source>
        <dbReference type="EMBL" id="MDT0554018.1"/>
    </source>
</evidence>
<feature type="transmembrane region" description="Helical" evidence="6">
    <location>
        <begin position="7"/>
        <end position="27"/>
    </location>
</feature>
<proteinExistence type="predicted"/>
<dbReference type="InterPro" id="IPR002123">
    <property type="entry name" value="Plipid/glycerol_acylTrfase"/>
</dbReference>
<name>A0ABU2Y740_9FLAO</name>
<accession>A0ABU2Y740</accession>